<evidence type="ECO:0000313" key="1">
    <source>
        <dbReference type="EMBL" id="KAK4030163.1"/>
    </source>
</evidence>
<proteinExistence type="predicted"/>
<reference evidence="1 2" key="1">
    <citation type="journal article" date="2023" name="Nucleic Acids Res.">
        <title>The hologenome of Daphnia magna reveals possible DNA methylation and microbiome-mediated evolution of the host genome.</title>
        <authorList>
            <person name="Chaturvedi A."/>
            <person name="Li X."/>
            <person name="Dhandapani V."/>
            <person name="Marshall H."/>
            <person name="Kissane S."/>
            <person name="Cuenca-Cambronero M."/>
            <person name="Asole G."/>
            <person name="Calvet F."/>
            <person name="Ruiz-Romero M."/>
            <person name="Marangio P."/>
            <person name="Guigo R."/>
            <person name="Rago D."/>
            <person name="Mirbahai L."/>
            <person name="Eastwood N."/>
            <person name="Colbourne J.K."/>
            <person name="Zhou J."/>
            <person name="Mallon E."/>
            <person name="Orsini L."/>
        </authorList>
    </citation>
    <scope>NUCLEOTIDE SEQUENCE [LARGE SCALE GENOMIC DNA]</scope>
    <source>
        <strain evidence="1">LRV0_1</strain>
    </source>
</reference>
<dbReference type="Proteomes" id="UP001234178">
    <property type="component" value="Unassembled WGS sequence"/>
</dbReference>
<protein>
    <submittedName>
        <fullName evidence="1">Uncharacterized protein</fullName>
    </submittedName>
</protein>
<dbReference type="EMBL" id="JAOYFB010000039">
    <property type="protein sequence ID" value="KAK4030163.1"/>
    <property type="molecule type" value="Genomic_DNA"/>
</dbReference>
<evidence type="ECO:0000313" key="2">
    <source>
        <dbReference type="Proteomes" id="UP001234178"/>
    </source>
</evidence>
<gene>
    <name evidence="1" type="ORF">OUZ56_023139</name>
</gene>
<comment type="caution">
    <text evidence="1">The sequence shown here is derived from an EMBL/GenBank/DDBJ whole genome shotgun (WGS) entry which is preliminary data.</text>
</comment>
<name>A0ABR0AYD9_9CRUS</name>
<sequence>MNSGGVAAQSQEEPEIYNTHCSCGLAGVTTPRVLVYVEATAGTESDSLCHQLYRREFCLEYVVLLQFLFLYEHAATVAILMSSCNNGRVQVQFTAASEGYNQLLVGSMDVGAYQ</sequence>
<keyword evidence="2" id="KW-1185">Reference proteome</keyword>
<accession>A0ABR0AYD9</accession>
<organism evidence="1 2">
    <name type="scientific">Daphnia magna</name>
    <dbReference type="NCBI Taxonomy" id="35525"/>
    <lineage>
        <taxon>Eukaryota</taxon>
        <taxon>Metazoa</taxon>
        <taxon>Ecdysozoa</taxon>
        <taxon>Arthropoda</taxon>
        <taxon>Crustacea</taxon>
        <taxon>Branchiopoda</taxon>
        <taxon>Diplostraca</taxon>
        <taxon>Cladocera</taxon>
        <taxon>Anomopoda</taxon>
        <taxon>Daphniidae</taxon>
        <taxon>Daphnia</taxon>
    </lineage>
</organism>